<dbReference type="AlphaFoldDB" id="A0A9R1US43"/>
<name>A0A9R1US43_LACSA</name>
<proteinExistence type="predicted"/>
<evidence type="ECO:0000313" key="1">
    <source>
        <dbReference type="EMBL" id="KAJ0191918.1"/>
    </source>
</evidence>
<organism evidence="1 2">
    <name type="scientific">Lactuca sativa</name>
    <name type="common">Garden lettuce</name>
    <dbReference type="NCBI Taxonomy" id="4236"/>
    <lineage>
        <taxon>Eukaryota</taxon>
        <taxon>Viridiplantae</taxon>
        <taxon>Streptophyta</taxon>
        <taxon>Embryophyta</taxon>
        <taxon>Tracheophyta</taxon>
        <taxon>Spermatophyta</taxon>
        <taxon>Magnoliopsida</taxon>
        <taxon>eudicotyledons</taxon>
        <taxon>Gunneridae</taxon>
        <taxon>Pentapetalae</taxon>
        <taxon>asterids</taxon>
        <taxon>campanulids</taxon>
        <taxon>Asterales</taxon>
        <taxon>Asteraceae</taxon>
        <taxon>Cichorioideae</taxon>
        <taxon>Cichorieae</taxon>
        <taxon>Lactucinae</taxon>
        <taxon>Lactuca</taxon>
    </lineage>
</organism>
<dbReference type="Gramene" id="rna-gnl|WGS:NBSK|LSAT_8X52220_mrna">
    <property type="protein sequence ID" value="cds-PLY66752.1"/>
    <property type="gene ID" value="gene-LSAT_8X52220"/>
</dbReference>
<evidence type="ECO:0000313" key="2">
    <source>
        <dbReference type="Proteomes" id="UP000235145"/>
    </source>
</evidence>
<protein>
    <submittedName>
        <fullName evidence="1">Uncharacterized protein</fullName>
    </submittedName>
</protein>
<reference evidence="1 2" key="1">
    <citation type="journal article" date="2017" name="Nat. Commun.">
        <title>Genome assembly with in vitro proximity ligation data and whole-genome triplication in lettuce.</title>
        <authorList>
            <person name="Reyes-Chin-Wo S."/>
            <person name="Wang Z."/>
            <person name="Yang X."/>
            <person name="Kozik A."/>
            <person name="Arikit S."/>
            <person name="Song C."/>
            <person name="Xia L."/>
            <person name="Froenicke L."/>
            <person name="Lavelle D.O."/>
            <person name="Truco M.J."/>
            <person name="Xia R."/>
            <person name="Zhu S."/>
            <person name="Xu C."/>
            <person name="Xu H."/>
            <person name="Xu X."/>
            <person name="Cox K."/>
            <person name="Korf I."/>
            <person name="Meyers B.C."/>
            <person name="Michelmore R.W."/>
        </authorList>
    </citation>
    <scope>NUCLEOTIDE SEQUENCE [LARGE SCALE GENOMIC DNA]</scope>
    <source>
        <strain evidence="2">cv. Salinas</strain>
        <tissue evidence="1">Seedlings</tissue>
    </source>
</reference>
<accession>A0A9R1US43</accession>
<sequence length="203" mass="22686">MAGITYVTKGYSTYTDIPTQQGGYDHGSNKIDWAQTPTTGYTDFVGSPSKIELLKEYVHSPTKFNSPNHGFNYENSSSPTFHNEGSWSMKSSPKKYPHSSPVHGYHSDESHMVQSGPGFVARQVRTGIISGPPRTHHPITTSTNNINEALGFLESMTHSPRSDPRQRGVLDELSIRAQPVEPQKRYARPTFVAKPNDVYRNNY</sequence>
<dbReference type="Proteomes" id="UP000235145">
    <property type="component" value="Unassembled WGS sequence"/>
</dbReference>
<dbReference type="EMBL" id="NBSK02000008">
    <property type="protein sequence ID" value="KAJ0191918.1"/>
    <property type="molecule type" value="Genomic_DNA"/>
</dbReference>
<comment type="caution">
    <text evidence="1">The sequence shown here is derived from an EMBL/GenBank/DDBJ whole genome shotgun (WGS) entry which is preliminary data.</text>
</comment>
<gene>
    <name evidence="1" type="ORF">LSAT_V11C800409540</name>
</gene>
<keyword evidence="2" id="KW-1185">Reference proteome</keyword>